<accession>A0ACC0Q3H1</accession>
<dbReference type="EMBL" id="CM046388">
    <property type="protein sequence ID" value="KAI8571802.1"/>
    <property type="molecule type" value="Genomic_DNA"/>
</dbReference>
<proteinExistence type="predicted"/>
<dbReference type="Proteomes" id="UP001062846">
    <property type="component" value="Chromosome 1"/>
</dbReference>
<gene>
    <name evidence="1" type="ORF">RHMOL_Rhmol01G0147400</name>
</gene>
<sequence length="258" mass="29619">MTNLLVADPYFPYAFPYVYDYYQEHGELPFPEDEEDGDIAVAPILVQIAPPNNMEFVVEEEEGDPEEEDPEEPEEGSEDEDGFHDPPQNEADWQHHIQMQHLDDVNADWESDDEEILEEDPVVVVPDIMDLDFDSNDVPPPPVEDNIGPYKAQLPNMDSRTPATPFTFADLLTYKALLVPESYIPIPHLGICDPATGEHTYEVILMFPLAATLDVETLRLSLSDTIEDARQRGEYWLEKREKEWKEELRVYFGLIPPQ</sequence>
<reference evidence="1" key="1">
    <citation type="submission" date="2022-02" db="EMBL/GenBank/DDBJ databases">
        <title>Plant Genome Project.</title>
        <authorList>
            <person name="Zhang R.-G."/>
        </authorList>
    </citation>
    <scope>NUCLEOTIDE SEQUENCE</scope>
    <source>
        <strain evidence="1">AT1</strain>
    </source>
</reference>
<protein>
    <submittedName>
        <fullName evidence="1">Uncharacterized protein</fullName>
    </submittedName>
</protein>
<organism evidence="1 2">
    <name type="scientific">Rhododendron molle</name>
    <name type="common">Chinese azalea</name>
    <name type="synonym">Azalea mollis</name>
    <dbReference type="NCBI Taxonomy" id="49168"/>
    <lineage>
        <taxon>Eukaryota</taxon>
        <taxon>Viridiplantae</taxon>
        <taxon>Streptophyta</taxon>
        <taxon>Embryophyta</taxon>
        <taxon>Tracheophyta</taxon>
        <taxon>Spermatophyta</taxon>
        <taxon>Magnoliopsida</taxon>
        <taxon>eudicotyledons</taxon>
        <taxon>Gunneridae</taxon>
        <taxon>Pentapetalae</taxon>
        <taxon>asterids</taxon>
        <taxon>Ericales</taxon>
        <taxon>Ericaceae</taxon>
        <taxon>Ericoideae</taxon>
        <taxon>Rhodoreae</taxon>
        <taxon>Rhododendron</taxon>
    </lineage>
</organism>
<evidence type="ECO:0000313" key="2">
    <source>
        <dbReference type="Proteomes" id="UP001062846"/>
    </source>
</evidence>
<keyword evidence="2" id="KW-1185">Reference proteome</keyword>
<comment type="caution">
    <text evidence="1">The sequence shown here is derived from an EMBL/GenBank/DDBJ whole genome shotgun (WGS) entry which is preliminary data.</text>
</comment>
<evidence type="ECO:0000313" key="1">
    <source>
        <dbReference type="EMBL" id="KAI8571802.1"/>
    </source>
</evidence>
<name>A0ACC0Q3H1_RHOML</name>